<name>A2SF28_METPP</name>
<gene>
    <name evidence="1" type="ordered locus">Mpe_A1204</name>
</gene>
<dbReference type="AlphaFoldDB" id="A2SF28"/>
<dbReference type="EMBL" id="CP000555">
    <property type="protein sequence ID" value="ABM94167.1"/>
    <property type="molecule type" value="Genomic_DNA"/>
</dbReference>
<dbReference type="SUPFAM" id="SSF56349">
    <property type="entry name" value="DNA breaking-rejoining enzymes"/>
    <property type="match status" value="1"/>
</dbReference>
<sequence length="629" mass="69916">MDISIAVRLNRYGAIYTGRKLFRKLDTQLGAPGWVAEVLSARARRAESTPEHTSVADSVWLALSAAAENAEWLAAASIPVGRVGLTDIARALAALEDSIAETSWPEAQKFSRSNETRRWLLEHKLFPPNIDPERLSRHFVSRFDRVAPQNRKLFSELPDGANTVHRYPVGALPHESLADLKAQIRQTLDTDLARVVEGAVKDLDAFATLQLTIADLARSECHGSELEQLKLFIESNAHLRHKFVPEIVRVASPQTVLTAYAQVIEKWRREARVPILPTVYGGEAMCALARDYGVKIDRNKAYRLLTPTVLTQTEMLACALILQCASRWNFTTVVALTTKGIVPNGNGFIVTSLKGRTNQTAPDLVVSPRDHEVLRALRTLKENLGEVKALGWVASGEDRLFFNTHVARRGVVRPYANWHYVLSGFISRHDLPQFSLDQVRVQAINAFDLESASIEATQRKAGHATSTTTARYLDQPILRAINSSINLAYQRELERSVQFAIEGQPCPTGRLFSPVGDGSSCADPATPPRLDMLVDGLCEAHECHLGAGCPNRRIVIDTDALRDLTCTHRFYSRHWKALLDENAEAFEKHHLPTMLFTFGLREIVAQGPYRRYLALAEGPVDPPAFPPLS</sequence>
<organism evidence="1 2">
    <name type="scientific">Methylibium petroleiphilum (strain ATCC BAA-1232 / LMG 22953 / PM1)</name>
    <dbReference type="NCBI Taxonomy" id="420662"/>
    <lineage>
        <taxon>Bacteria</taxon>
        <taxon>Pseudomonadati</taxon>
        <taxon>Pseudomonadota</taxon>
        <taxon>Betaproteobacteria</taxon>
        <taxon>Burkholderiales</taxon>
        <taxon>Sphaerotilaceae</taxon>
        <taxon>Methylibium</taxon>
    </lineage>
</organism>
<keyword evidence="2" id="KW-1185">Reference proteome</keyword>
<dbReference type="RefSeq" id="WP_011828804.1">
    <property type="nucleotide sequence ID" value="NC_008825.1"/>
</dbReference>
<proteinExistence type="predicted"/>
<accession>A2SF28</accession>
<dbReference type="STRING" id="420662.Mpe_A1204"/>
<evidence type="ECO:0000313" key="1">
    <source>
        <dbReference type="EMBL" id="ABM94167.1"/>
    </source>
</evidence>
<dbReference type="Proteomes" id="UP000000366">
    <property type="component" value="Chromosome"/>
</dbReference>
<dbReference type="HOGENOM" id="CLU_421925_0_0_4"/>
<dbReference type="GO" id="GO:0003677">
    <property type="term" value="F:DNA binding"/>
    <property type="evidence" value="ECO:0007669"/>
    <property type="project" value="InterPro"/>
</dbReference>
<reference evidence="1 2" key="1">
    <citation type="journal article" date="2007" name="J. Bacteriol.">
        <title>Whole-genome analysis of the methyl tert-butyl ether-degrading beta-proteobacterium Methylibium petroleiphilum PM1.</title>
        <authorList>
            <person name="Kane S.R."/>
            <person name="Chakicherla A.Y."/>
            <person name="Chain P.S.G."/>
            <person name="Schmidt R."/>
            <person name="Shin M.W."/>
            <person name="Legler T.C."/>
            <person name="Scow K.M."/>
            <person name="Larimer F.W."/>
            <person name="Lucas S.M."/>
            <person name="Richardson P.M."/>
            <person name="Hristova K.R."/>
        </authorList>
    </citation>
    <scope>NUCLEOTIDE SEQUENCE [LARGE SCALE GENOMIC DNA]</scope>
    <source>
        <strain evidence="2">ATCC BAA-1232 / LMG 22953 / PM1</strain>
    </source>
</reference>
<protein>
    <submittedName>
        <fullName evidence="1">Uncharacterized protein</fullName>
    </submittedName>
</protein>
<dbReference type="KEGG" id="mpt:Mpe_A1204"/>
<evidence type="ECO:0000313" key="2">
    <source>
        <dbReference type="Proteomes" id="UP000000366"/>
    </source>
</evidence>
<dbReference type="InterPro" id="IPR011010">
    <property type="entry name" value="DNA_brk_join_enz"/>
</dbReference>
<dbReference type="eggNOG" id="ENOG5033WA5">
    <property type="taxonomic scope" value="Bacteria"/>
</dbReference>